<sequence>MGAEAHGFEPRRRPVSEEHTFRQPGRTTEQGILHRISSMIDDEKTLRDQLAEGRIDSRTEHERLAEVERELDQCWDLLRQRRARAQYGEDPDETRVRPSWQVEGYEG</sequence>
<reference evidence="2 3" key="1">
    <citation type="submission" date="2021-08" db="EMBL/GenBank/DDBJ databases">
        <title>Streptomyces sp. PTM05 isolated from lichen.</title>
        <authorList>
            <person name="Somphong A."/>
            <person name="Phongsopitanun W."/>
            <person name="Tanasupawat S."/>
        </authorList>
    </citation>
    <scope>NUCLEOTIDE SEQUENCE [LARGE SCALE GENOMIC DNA]</scope>
    <source>
        <strain evidence="2 3">Ptm05</strain>
    </source>
</reference>
<feature type="compositionally biased region" description="Basic and acidic residues" evidence="1">
    <location>
        <begin position="1"/>
        <end position="21"/>
    </location>
</feature>
<evidence type="ECO:0000256" key="1">
    <source>
        <dbReference type="SAM" id="MobiDB-lite"/>
    </source>
</evidence>
<keyword evidence="3" id="KW-1185">Reference proteome</keyword>
<organism evidence="2 3">
    <name type="scientific">Streptantibioticus parmotrematis</name>
    <dbReference type="NCBI Taxonomy" id="2873249"/>
    <lineage>
        <taxon>Bacteria</taxon>
        <taxon>Bacillati</taxon>
        <taxon>Actinomycetota</taxon>
        <taxon>Actinomycetes</taxon>
        <taxon>Kitasatosporales</taxon>
        <taxon>Streptomycetaceae</taxon>
        <taxon>Streptantibioticus</taxon>
    </lineage>
</organism>
<proteinExistence type="predicted"/>
<dbReference type="EMBL" id="JAINVZ010000023">
    <property type="protein sequence ID" value="MBY8888267.1"/>
    <property type="molecule type" value="Genomic_DNA"/>
</dbReference>
<feature type="region of interest" description="Disordered" evidence="1">
    <location>
        <begin position="1"/>
        <end position="40"/>
    </location>
</feature>
<evidence type="ECO:0000313" key="3">
    <source>
        <dbReference type="Proteomes" id="UP001198565"/>
    </source>
</evidence>
<dbReference type="Proteomes" id="UP001198565">
    <property type="component" value="Unassembled WGS sequence"/>
</dbReference>
<dbReference type="InterPro" id="IPR020311">
    <property type="entry name" value="Uncharacterised_Rv0898c"/>
</dbReference>
<name>A0ABS7QYH1_9ACTN</name>
<dbReference type="Pfam" id="PF10944">
    <property type="entry name" value="DUF2630"/>
    <property type="match status" value="1"/>
</dbReference>
<comment type="caution">
    <text evidence="2">The sequence shown here is derived from an EMBL/GenBank/DDBJ whole genome shotgun (WGS) entry which is preliminary data.</text>
</comment>
<gene>
    <name evidence="2" type="ORF">K7472_26010</name>
</gene>
<protein>
    <submittedName>
        <fullName evidence="2">DUF2630 family protein</fullName>
    </submittedName>
</protein>
<evidence type="ECO:0000313" key="2">
    <source>
        <dbReference type="EMBL" id="MBY8888267.1"/>
    </source>
</evidence>
<feature type="region of interest" description="Disordered" evidence="1">
    <location>
        <begin position="85"/>
        <end position="107"/>
    </location>
</feature>
<accession>A0ABS7QYH1</accession>